<comment type="caution">
    <text evidence="1">The sequence shown here is derived from an EMBL/GenBank/DDBJ whole genome shotgun (WGS) entry which is preliminary data.</text>
</comment>
<gene>
    <name evidence="1" type="ORF">FBZ96_10981</name>
</gene>
<dbReference type="OrthoDB" id="583309at2"/>
<dbReference type="GO" id="GO:0009432">
    <property type="term" value="P:SOS response"/>
    <property type="evidence" value="ECO:0007669"/>
    <property type="project" value="TreeGrafter"/>
</dbReference>
<sequence length="294" mass="33242">MLLVAGGQLDPNIGALLRRCLQRRESFKELLVGPQLRPRIHLDIERQTLTLDGILLSPTSCFIRHDVFLHEATRSAHDSAASLNWYFTVRGYVLSSPAMRLLNRRSYSSENNKIENLLLARRCGLPIPPTIITNDLDSFNESDEDLIQKPVAGGSLTTTLRDHVQSRDQVAAEFPRFIQRRLLRPEVRIYQVGDALFGYELSSQALDYRSAQDVTIQPCAVHAEVVEPLQRLATMLGLDFSASDFMRDETGQLYFLEINTQPMFAAFDRVSDGRLCDAILDHLTKRGDEIDAQL</sequence>
<keyword evidence="2" id="KW-1185">Reference proteome</keyword>
<dbReference type="PANTHER" id="PTHR21621">
    <property type="entry name" value="RIBOSOMAL PROTEIN S6 MODIFICATION PROTEIN"/>
    <property type="match status" value="1"/>
</dbReference>
<protein>
    <recommendedName>
        <fullName evidence="3">ATP-grasp domain-containing protein</fullName>
    </recommendedName>
</protein>
<dbReference type="Proteomes" id="UP000319949">
    <property type="component" value="Unassembled WGS sequence"/>
</dbReference>
<name>A0A560D9A2_9BRAD</name>
<dbReference type="EMBL" id="VITK01000009">
    <property type="protein sequence ID" value="TWA93631.1"/>
    <property type="molecule type" value="Genomic_DNA"/>
</dbReference>
<accession>A0A560D9A2</accession>
<evidence type="ECO:0000313" key="1">
    <source>
        <dbReference type="EMBL" id="TWA93631.1"/>
    </source>
</evidence>
<reference evidence="1 2" key="1">
    <citation type="submission" date="2019-06" db="EMBL/GenBank/DDBJ databases">
        <title>Genomic Encyclopedia of Type Strains, Phase IV (KMG-V): Genome sequencing to study the core and pangenomes of soil and plant-associated prokaryotes.</title>
        <authorList>
            <person name="Whitman W."/>
        </authorList>
    </citation>
    <scope>NUCLEOTIDE SEQUENCE [LARGE SCALE GENOMIC DNA]</scope>
    <source>
        <strain evidence="1 2">BR 510</strain>
    </source>
</reference>
<dbReference type="Gene3D" id="3.30.470.20">
    <property type="entry name" value="ATP-grasp fold, B domain"/>
    <property type="match status" value="1"/>
</dbReference>
<dbReference type="GO" id="GO:0018169">
    <property type="term" value="F:ribosomal S6-glutamic acid ligase activity"/>
    <property type="evidence" value="ECO:0007669"/>
    <property type="project" value="TreeGrafter"/>
</dbReference>
<dbReference type="STRING" id="1803665.GCA_001641335_07611"/>
<evidence type="ECO:0008006" key="3">
    <source>
        <dbReference type="Google" id="ProtNLM"/>
    </source>
</evidence>
<evidence type="ECO:0000313" key="2">
    <source>
        <dbReference type="Proteomes" id="UP000319949"/>
    </source>
</evidence>
<dbReference type="SUPFAM" id="SSF56059">
    <property type="entry name" value="Glutathione synthetase ATP-binding domain-like"/>
    <property type="match status" value="1"/>
</dbReference>
<dbReference type="RefSeq" id="WP_063694220.1">
    <property type="nucleotide sequence ID" value="NZ_LVEM01000006.1"/>
</dbReference>
<proteinExistence type="predicted"/>
<organism evidence="1 2">
    <name type="scientific">Bradyrhizobium stylosanthis</name>
    <dbReference type="NCBI Taxonomy" id="1803665"/>
    <lineage>
        <taxon>Bacteria</taxon>
        <taxon>Pseudomonadati</taxon>
        <taxon>Pseudomonadota</taxon>
        <taxon>Alphaproteobacteria</taxon>
        <taxon>Hyphomicrobiales</taxon>
        <taxon>Nitrobacteraceae</taxon>
        <taxon>Bradyrhizobium</taxon>
    </lineage>
</organism>
<dbReference type="PANTHER" id="PTHR21621:SF0">
    <property type="entry name" value="BETA-CITRYLGLUTAMATE SYNTHASE B-RELATED"/>
    <property type="match status" value="1"/>
</dbReference>
<dbReference type="GO" id="GO:0005737">
    <property type="term" value="C:cytoplasm"/>
    <property type="evidence" value="ECO:0007669"/>
    <property type="project" value="TreeGrafter"/>
</dbReference>
<dbReference type="AlphaFoldDB" id="A0A560D9A2"/>